<dbReference type="AlphaFoldDB" id="A0AA38HW71"/>
<organism evidence="1 2">
    <name type="scientific">Zophobas morio</name>
    <dbReference type="NCBI Taxonomy" id="2755281"/>
    <lineage>
        <taxon>Eukaryota</taxon>
        <taxon>Metazoa</taxon>
        <taxon>Ecdysozoa</taxon>
        <taxon>Arthropoda</taxon>
        <taxon>Hexapoda</taxon>
        <taxon>Insecta</taxon>
        <taxon>Pterygota</taxon>
        <taxon>Neoptera</taxon>
        <taxon>Endopterygota</taxon>
        <taxon>Coleoptera</taxon>
        <taxon>Polyphaga</taxon>
        <taxon>Cucujiformia</taxon>
        <taxon>Tenebrionidae</taxon>
        <taxon>Zophobas</taxon>
    </lineage>
</organism>
<keyword evidence="2" id="KW-1185">Reference proteome</keyword>
<evidence type="ECO:0000313" key="1">
    <source>
        <dbReference type="EMBL" id="KAJ3644297.1"/>
    </source>
</evidence>
<gene>
    <name evidence="1" type="ORF">Zmor_026963</name>
</gene>
<comment type="caution">
    <text evidence="1">The sequence shown here is derived from an EMBL/GenBank/DDBJ whole genome shotgun (WGS) entry which is preliminary data.</text>
</comment>
<accession>A0AA38HW71</accession>
<evidence type="ECO:0000313" key="2">
    <source>
        <dbReference type="Proteomes" id="UP001168821"/>
    </source>
</evidence>
<name>A0AA38HW71_9CUCU</name>
<sequence length="80" mass="9608">MKQKSKLKGTEIFIDDDYTKRENEIQKKIRAIGAGEKRKRRETKVGYKKLIRAGEVWQWNEDQDEFVKKPLRPKENSKNE</sequence>
<proteinExistence type="predicted"/>
<dbReference type="EMBL" id="JALNTZ010000008">
    <property type="protein sequence ID" value="KAJ3644297.1"/>
    <property type="molecule type" value="Genomic_DNA"/>
</dbReference>
<protein>
    <submittedName>
        <fullName evidence="1">Uncharacterized protein</fullName>
    </submittedName>
</protein>
<dbReference type="Proteomes" id="UP001168821">
    <property type="component" value="Unassembled WGS sequence"/>
</dbReference>
<reference evidence="1" key="1">
    <citation type="journal article" date="2023" name="G3 (Bethesda)">
        <title>Whole genome assemblies of Zophobas morio and Tenebrio molitor.</title>
        <authorList>
            <person name="Kaur S."/>
            <person name="Stinson S.A."/>
            <person name="diCenzo G.C."/>
        </authorList>
    </citation>
    <scope>NUCLEOTIDE SEQUENCE</scope>
    <source>
        <strain evidence="1">QUZm001</strain>
    </source>
</reference>